<dbReference type="Proteomes" id="UP000649617">
    <property type="component" value="Unassembled WGS sequence"/>
</dbReference>
<comment type="caution">
    <text evidence="1">The sequence shown here is derived from an EMBL/GenBank/DDBJ whole genome shotgun (WGS) entry which is preliminary data.</text>
</comment>
<name>A0A812UUV9_SYMPI</name>
<gene>
    <name evidence="1" type="ORF">SPIL2461_LOCUS15563</name>
</gene>
<organism evidence="1 2">
    <name type="scientific">Symbiodinium pilosum</name>
    <name type="common">Dinoflagellate</name>
    <dbReference type="NCBI Taxonomy" id="2952"/>
    <lineage>
        <taxon>Eukaryota</taxon>
        <taxon>Sar</taxon>
        <taxon>Alveolata</taxon>
        <taxon>Dinophyceae</taxon>
        <taxon>Suessiales</taxon>
        <taxon>Symbiodiniaceae</taxon>
        <taxon>Symbiodinium</taxon>
    </lineage>
</organism>
<proteinExistence type="predicted"/>
<reference evidence="1" key="1">
    <citation type="submission" date="2021-02" db="EMBL/GenBank/DDBJ databases">
        <authorList>
            <person name="Dougan E. K."/>
            <person name="Rhodes N."/>
            <person name="Thang M."/>
            <person name="Chan C."/>
        </authorList>
    </citation>
    <scope>NUCLEOTIDE SEQUENCE</scope>
</reference>
<accession>A0A812UUV9</accession>
<dbReference type="AlphaFoldDB" id="A0A812UUV9"/>
<feature type="non-terminal residue" evidence="1">
    <location>
        <position position="96"/>
    </location>
</feature>
<keyword evidence="2" id="KW-1185">Reference proteome</keyword>
<sequence length="96" mass="10581">SLDVHLADLMGDEAERAPRLARRRWHNRVLRQLLTYEPEILCLQQVQADITAPVAKAEFCQGTGEAAGQKMVASQGRPTLSEGTMLAALVPRLESQ</sequence>
<feature type="non-terminal residue" evidence="1">
    <location>
        <position position="1"/>
    </location>
</feature>
<evidence type="ECO:0000313" key="1">
    <source>
        <dbReference type="EMBL" id="CAE7579565.1"/>
    </source>
</evidence>
<dbReference type="EMBL" id="CAJNIZ010038558">
    <property type="protein sequence ID" value="CAE7579565.1"/>
    <property type="molecule type" value="Genomic_DNA"/>
</dbReference>
<protein>
    <submittedName>
        <fullName evidence="1">Uncharacterized protein</fullName>
    </submittedName>
</protein>
<evidence type="ECO:0000313" key="2">
    <source>
        <dbReference type="Proteomes" id="UP000649617"/>
    </source>
</evidence>